<evidence type="ECO:0000256" key="10">
    <source>
        <dbReference type="ARBA" id="ARBA00023004"/>
    </source>
</evidence>
<dbReference type="AlphaFoldDB" id="A0A0K6IL02"/>
<keyword evidence="20" id="KW-1185">Reference proteome</keyword>
<dbReference type="InterPro" id="IPR034505">
    <property type="entry name" value="Coproporphyrinogen-III_oxidase"/>
</dbReference>
<comment type="cofactor">
    <cofactor evidence="15 17">
        <name>[4Fe-4S] cluster</name>
        <dbReference type="ChEBI" id="CHEBI:49883"/>
    </cofactor>
    <text evidence="15 17">Binds 1 [4Fe-4S] cluster. The cluster is coordinated with 3 cysteines and an exchangeable S-adenosyl-L-methionine.</text>
</comment>
<feature type="binding site" evidence="16">
    <location>
        <begin position="109"/>
        <end position="110"/>
    </location>
    <ligand>
        <name>S-adenosyl-L-methionine</name>
        <dbReference type="ChEBI" id="CHEBI:59789"/>
        <label>2</label>
    </ligand>
</feature>
<feature type="binding site" evidence="16">
    <location>
        <position position="108"/>
    </location>
    <ligand>
        <name>S-adenosyl-L-methionine</name>
        <dbReference type="ChEBI" id="CHEBI:59789"/>
        <label>1</label>
    </ligand>
</feature>
<evidence type="ECO:0000256" key="16">
    <source>
        <dbReference type="PIRSR" id="PIRSR000167-1"/>
    </source>
</evidence>
<dbReference type="UniPathway" id="UPA00251">
    <property type="reaction ID" value="UER00323"/>
</dbReference>
<keyword evidence="12 15" id="KW-0627">Porphyrin biosynthesis</keyword>
<keyword evidence="8 15" id="KW-0479">Metal-binding</keyword>
<feature type="binding site" evidence="17">
    <location>
        <position position="61"/>
    </location>
    <ligand>
        <name>[4Fe-4S] cluster</name>
        <dbReference type="ChEBI" id="CHEBI:49883"/>
        <note>4Fe-4S-S-AdoMet</note>
    </ligand>
</feature>
<dbReference type="NCBIfam" id="TIGR00538">
    <property type="entry name" value="hemN"/>
    <property type="match status" value="1"/>
</dbReference>
<keyword evidence="10 15" id="KW-0408">Iron</keyword>
<feature type="domain" description="Radical SAM core" evidence="18">
    <location>
        <begin position="42"/>
        <end position="277"/>
    </location>
</feature>
<evidence type="ECO:0000256" key="11">
    <source>
        <dbReference type="ARBA" id="ARBA00023014"/>
    </source>
</evidence>
<evidence type="ECO:0000256" key="2">
    <source>
        <dbReference type="ARBA" id="ARBA00004785"/>
    </source>
</evidence>
<dbReference type="SFLD" id="SFLDS00029">
    <property type="entry name" value="Radical_SAM"/>
    <property type="match status" value="1"/>
</dbReference>
<evidence type="ECO:0000256" key="13">
    <source>
        <dbReference type="ARBA" id="ARBA00024295"/>
    </source>
</evidence>
<evidence type="ECO:0000256" key="4">
    <source>
        <dbReference type="ARBA" id="ARBA00011245"/>
    </source>
</evidence>
<evidence type="ECO:0000313" key="20">
    <source>
        <dbReference type="Proteomes" id="UP000182769"/>
    </source>
</evidence>
<feature type="binding site" evidence="16">
    <location>
        <begin position="63"/>
        <end position="65"/>
    </location>
    <ligand>
        <name>S-adenosyl-L-methionine</name>
        <dbReference type="ChEBI" id="CHEBI:59789"/>
        <label>2</label>
    </ligand>
</feature>
<keyword evidence="5 15" id="KW-0004">4Fe-4S</keyword>
<dbReference type="GO" id="GO:0005737">
    <property type="term" value="C:cytoplasm"/>
    <property type="evidence" value="ECO:0007669"/>
    <property type="project" value="UniProtKB-SubCell"/>
</dbReference>
<evidence type="ECO:0000256" key="8">
    <source>
        <dbReference type="ARBA" id="ARBA00022723"/>
    </source>
</evidence>
<organism evidence="19 20">
    <name type="scientific">Marinomonas fungiae</name>
    <dbReference type="NCBI Taxonomy" id="1137284"/>
    <lineage>
        <taxon>Bacteria</taxon>
        <taxon>Pseudomonadati</taxon>
        <taxon>Pseudomonadota</taxon>
        <taxon>Gammaproteobacteria</taxon>
        <taxon>Oceanospirillales</taxon>
        <taxon>Oceanospirillaceae</taxon>
        <taxon>Marinomonas</taxon>
    </lineage>
</organism>
<dbReference type="EC" id="1.3.98.3" evidence="15"/>
<evidence type="ECO:0000256" key="14">
    <source>
        <dbReference type="ARBA" id="ARBA00048321"/>
    </source>
</evidence>
<evidence type="ECO:0000256" key="5">
    <source>
        <dbReference type="ARBA" id="ARBA00022485"/>
    </source>
</evidence>
<comment type="similarity">
    <text evidence="3 15">Belongs to the anaerobic coproporphyrinogen-III oxidase family.</text>
</comment>
<feature type="binding site" evidence="16">
    <location>
        <position position="207"/>
    </location>
    <ligand>
        <name>S-adenosyl-L-methionine</name>
        <dbReference type="ChEBI" id="CHEBI:59789"/>
        <label>2</label>
    </ligand>
</feature>
<dbReference type="CDD" id="cd01335">
    <property type="entry name" value="Radical_SAM"/>
    <property type="match status" value="1"/>
</dbReference>
<dbReference type="InterPro" id="IPR058240">
    <property type="entry name" value="rSAM_sf"/>
</dbReference>
<gene>
    <name evidence="19" type="ORF">Ga0061065_10594</name>
</gene>
<evidence type="ECO:0000256" key="1">
    <source>
        <dbReference type="ARBA" id="ARBA00004496"/>
    </source>
</evidence>
<dbReference type="FunFam" id="3.80.30.20:FF:000012">
    <property type="entry name" value="Coproporphyrinogen-III oxidase"/>
    <property type="match status" value="1"/>
</dbReference>
<comment type="function">
    <text evidence="13">Involved in the heme biosynthesis. Catalyzes the anaerobic oxidative decarboxylation of propionate groups of rings A and B of coproporphyrinogen III to yield the vinyl groups in protoporphyrinogen IX.</text>
</comment>
<dbReference type="InterPro" id="IPR004558">
    <property type="entry name" value="Coprogen_oxidase_HemN"/>
</dbReference>
<keyword evidence="11 15" id="KW-0411">Iron-sulfur</keyword>
<comment type="pathway">
    <text evidence="2 15">Porphyrin-containing compound metabolism; protoporphyrin-IX biosynthesis; protoporphyrinogen-IX from coproporphyrinogen-III (AdoMet route): step 1/1.</text>
</comment>
<accession>A0A0K6IL02</accession>
<evidence type="ECO:0000256" key="9">
    <source>
        <dbReference type="ARBA" id="ARBA00023002"/>
    </source>
</evidence>
<dbReference type="InterPro" id="IPR013785">
    <property type="entry name" value="Aldolase_TIM"/>
</dbReference>
<evidence type="ECO:0000256" key="15">
    <source>
        <dbReference type="PIRNR" id="PIRNR000167"/>
    </source>
</evidence>
<feature type="binding site" evidence="16">
    <location>
        <position position="143"/>
    </location>
    <ligand>
        <name>S-adenosyl-L-methionine</name>
        <dbReference type="ChEBI" id="CHEBI:59789"/>
        <label>1</label>
    </ligand>
</feature>
<dbReference type="SFLD" id="SFLDG01065">
    <property type="entry name" value="anaerobic_coproporphyrinogen-I"/>
    <property type="match status" value="1"/>
</dbReference>
<dbReference type="SUPFAM" id="SSF102114">
    <property type="entry name" value="Radical SAM enzymes"/>
    <property type="match status" value="1"/>
</dbReference>
<comment type="subcellular location">
    <subcellularLocation>
        <location evidence="1 15">Cytoplasm</location>
    </subcellularLocation>
</comment>
<keyword evidence="9 15" id="KW-0560">Oxidoreductase</keyword>
<dbReference type="PANTHER" id="PTHR13932:SF6">
    <property type="entry name" value="OXYGEN-INDEPENDENT COPROPORPHYRINOGEN III OXIDASE"/>
    <property type="match status" value="1"/>
</dbReference>
<dbReference type="InterPro" id="IPR007197">
    <property type="entry name" value="rSAM"/>
</dbReference>
<comment type="subunit">
    <text evidence="4">Monomer.</text>
</comment>
<dbReference type="PANTHER" id="PTHR13932">
    <property type="entry name" value="COPROPORPHYRINIGEN III OXIDASE"/>
    <property type="match status" value="1"/>
</dbReference>
<evidence type="ECO:0000256" key="7">
    <source>
        <dbReference type="ARBA" id="ARBA00022691"/>
    </source>
</evidence>
<reference evidence="20" key="1">
    <citation type="submission" date="2015-08" db="EMBL/GenBank/DDBJ databases">
        <authorList>
            <person name="Varghese N."/>
        </authorList>
    </citation>
    <scope>NUCLEOTIDE SEQUENCE [LARGE SCALE GENOMIC DNA]</scope>
    <source>
        <strain evidence="20">JCM 18476</strain>
    </source>
</reference>
<evidence type="ECO:0000259" key="18">
    <source>
        <dbReference type="PROSITE" id="PS51918"/>
    </source>
</evidence>
<dbReference type="SMART" id="SM00729">
    <property type="entry name" value="Elp3"/>
    <property type="match status" value="1"/>
</dbReference>
<dbReference type="SFLD" id="SFLDG01082">
    <property type="entry name" value="B12-binding_domain_containing"/>
    <property type="match status" value="1"/>
</dbReference>
<dbReference type="GO" id="GO:0006782">
    <property type="term" value="P:protoporphyrinogen IX biosynthetic process"/>
    <property type="evidence" value="ECO:0007669"/>
    <property type="project" value="UniProtKB-UniPathway"/>
</dbReference>
<dbReference type="GO" id="GO:0046872">
    <property type="term" value="F:metal ion binding"/>
    <property type="evidence" value="ECO:0007669"/>
    <property type="project" value="UniProtKB-KW"/>
</dbReference>
<dbReference type="InterPro" id="IPR006638">
    <property type="entry name" value="Elp3/MiaA/NifB-like_rSAM"/>
</dbReference>
<dbReference type="GO" id="GO:0051989">
    <property type="term" value="F:coproporphyrinogen dehydrogenase activity"/>
    <property type="evidence" value="ECO:0007669"/>
    <property type="project" value="UniProtKB-EC"/>
</dbReference>
<evidence type="ECO:0000256" key="17">
    <source>
        <dbReference type="PIRSR" id="PIRSR000167-2"/>
    </source>
</evidence>
<dbReference type="Proteomes" id="UP000182769">
    <property type="component" value="Unassembled WGS sequence"/>
</dbReference>
<dbReference type="Pfam" id="PF04055">
    <property type="entry name" value="Radical_SAM"/>
    <property type="match status" value="1"/>
</dbReference>
<feature type="binding site" evidence="16">
    <location>
        <position position="241"/>
    </location>
    <ligand>
        <name>S-adenosyl-L-methionine</name>
        <dbReference type="ChEBI" id="CHEBI:59789"/>
        <label>2</label>
    </ligand>
</feature>
<dbReference type="RefSeq" id="WP_055462962.1">
    <property type="nucleotide sequence ID" value="NZ_CYHG01000005.1"/>
</dbReference>
<evidence type="ECO:0000256" key="3">
    <source>
        <dbReference type="ARBA" id="ARBA00005493"/>
    </source>
</evidence>
<dbReference type="GO" id="GO:0051539">
    <property type="term" value="F:4 iron, 4 sulfur cluster binding"/>
    <property type="evidence" value="ECO:0007669"/>
    <property type="project" value="UniProtKB-KW"/>
</dbReference>
<feature type="binding site" evidence="17">
    <location>
        <position position="64"/>
    </location>
    <ligand>
        <name>[4Fe-4S] cluster</name>
        <dbReference type="ChEBI" id="CHEBI:49883"/>
        <note>4Fe-4S-S-AdoMet</note>
    </ligand>
</feature>
<dbReference type="Gene3D" id="3.20.20.70">
    <property type="entry name" value="Aldolase class I"/>
    <property type="match status" value="1"/>
</dbReference>
<feature type="binding site" evidence="16">
    <location>
        <position position="51"/>
    </location>
    <ligand>
        <name>S-adenosyl-L-methionine</name>
        <dbReference type="ChEBI" id="CHEBI:59789"/>
        <label>1</label>
    </ligand>
</feature>
<dbReference type="PIRSF" id="PIRSF000167">
    <property type="entry name" value="HemN"/>
    <property type="match status" value="1"/>
</dbReference>
<dbReference type="Gene3D" id="1.10.10.920">
    <property type="match status" value="1"/>
</dbReference>
<dbReference type="PROSITE" id="PS51918">
    <property type="entry name" value="RADICAL_SAM"/>
    <property type="match status" value="1"/>
</dbReference>
<feature type="binding site" evidence="16">
    <location>
        <position position="327"/>
    </location>
    <ligand>
        <name>S-adenosyl-L-methionine</name>
        <dbReference type="ChEBI" id="CHEBI:59789"/>
        <label>1</label>
    </ligand>
</feature>
<comment type="catalytic activity">
    <reaction evidence="14 15">
        <text>coproporphyrinogen III + 2 S-adenosyl-L-methionine = protoporphyrinogen IX + 2 5'-deoxyadenosine + 2 L-methionine + 2 CO2</text>
        <dbReference type="Rhea" id="RHEA:15425"/>
        <dbReference type="ChEBI" id="CHEBI:16526"/>
        <dbReference type="ChEBI" id="CHEBI:17319"/>
        <dbReference type="ChEBI" id="CHEBI:57307"/>
        <dbReference type="ChEBI" id="CHEBI:57309"/>
        <dbReference type="ChEBI" id="CHEBI:57844"/>
        <dbReference type="ChEBI" id="CHEBI:59789"/>
        <dbReference type="EC" id="1.3.98.3"/>
    </reaction>
</comment>
<evidence type="ECO:0000256" key="6">
    <source>
        <dbReference type="ARBA" id="ARBA00022490"/>
    </source>
</evidence>
<dbReference type="EMBL" id="CYHG01000005">
    <property type="protein sequence ID" value="CUB04002.1"/>
    <property type="molecule type" value="Genomic_DNA"/>
</dbReference>
<feature type="binding site" evidence="16">
    <location>
        <position position="182"/>
    </location>
    <ligand>
        <name>S-adenosyl-L-methionine</name>
        <dbReference type="ChEBI" id="CHEBI:59789"/>
        <label>2</label>
    </ligand>
</feature>
<evidence type="ECO:0000313" key="19">
    <source>
        <dbReference type="EMBL" id="CUB04002.1"/>
    </source>
</evidence>
<feature type="binding site" evidence="17">
    <location>
        <position position="57"/>
    </location>
    <ligand>
        <name>[4Fe-4S] cluster</name>
        <dbReference type="ChEBI" id="CHEBI:49883"/>
        <note>4Fe-4S-S-AdoMet</note>
    </ligand>
</feature>
<feature type="binding site" evidence="16">
    <location>
        <position position="170"/>
    </location>
    <ligand>
        <name>S-adenosyl-L-methionine</name>
        <dbReference type="ChEBI" id="CHEBI:59789"/>
        <label>2</label>
    </ligand>
</feature>
<keyword evidence="6 15" id="KW-0963">Cytoplasm</keyword>
<protein>
    <recommendedName>
        <fullName evidence="15">Coproporphyrinogen-III oxidase</fullName>
        <ecNumber evidence="15">1.3.98.3</ecNumber>
    </recommendedName>
</protein>
<dbReference type="OrthoDB" id="9808022at2"/>
<dbReference type="STRING" id="1137284.GCA_001418205_01861"/>
<keyword evidence="7 15" id="KW-0949">S-adenosyl-L-methionine</keyword>
<dbReference type="GO" id="GO:0004109">
    <property type="term" value="F:coproporphyrinogen oxidase activity"/>
    <property type="evidence" value="ECO:0007669"/>
    <property type="project" value="InterPro"/>
</dbReference>
<evidence type="ECO:0000256" key="12">
    <source>
        <dbReference type="ARBA" id="ARBA00023244"/>
    </source>
</evidence>
<dbReference type="SFLD" id="SFLDF00277">
    <property type="entry name" value="oxygen-independent_coproporphy"/>
    <property type="match status" value="1"/>
</dbReference>
<name>A0A0K6IL02_9GAMM</name>
<dbReference type="FunFam" id="1.10.10.920:FF:000001">
    <property type="entry name" value="Coproporphyrinogen-III oxidase"/>
    <property type="match status" value="1"/>
</dbReference>
<sequence length="456" mass="52080">MLWDSKLIQKYNLAGPRYTSYPTAPQFTTEISKMELIGKMLEPSRSPLSLYFHVPFCAHLCYYCACNKIVTKQYDKGAEYVELLGEEMRLRALMIDQSRPVTQLHFGGGTPTFLSEENLATLFDNIKEHFNLVNDGSQDYSIEIDPREVNRSKLELLKSLGFNRVSLGIQDFNEDVQKAIHRIQSLELVTEVMSDVRELDYHSINFDLIYGLPKQTLEGFNETLDKVIALSPDRISVFNYAHLPQRFAPQRRILEEDLPTPDQKLALLKLSIDKLTDAGYVYIGMDHFAKPDDSLTKAQQEGHLQRNFQGYTTHAETDLLAFGVSAISQVSNAYFQNHTDLSLYQNSIENGQLAIMKGYISSNDDRIRHAVIMQLLCHNQLNSSAIEEQFGINFNEYFHSELDSLGNLQEDGVITVYYENANIQINITEVGRLLVRCVCMVFDKYLTSNSNFSKVI</sequence>
<proteinExistence type="inferred from homology"/>